<feature type="compositionally biased region" description="Polar residues" evidence="1">
    <location>
        <begin position="23"/>
        <end position="33"/>
    </location>
</feature>
<feature type="region of interest" description="Disordered" evidence="1">
    <location>
        <begin position="1"/>
        <end position="69"/>
    </location>
</feature>
<gene>
    <name evidence="2" type="ORF">MPSI1_000367</name>
</gene>
<dbReference type="Proteomes" id="UP001214628">
    <property type="component" value="Chromosome 1"/>
</dbReference>
<protein>
    <submittedName>
        <fullName evidence="2">Uncharacterized protein</fullName>
    </submittedName>
</protein>
<feature type="compositionally biased region" description="Polar residues" evidence="1">
    <location>
        <begin position="177"/>
        <end position="187"/>
    </location>
</feature>
<accession>A0AAF0JII7</accession>
<sequence>MLRRARSVRTGDRACDGAKVEVANSSVYQIRPTSHSRDVSTSARKEIPTSPDPTNAKPPLSPPSEQRFAYKLPLFLPQRKHRVHHQRSSTATNPTDAGATLDLLPAAELHDSSERVSPEGLGILLSSAQSTALPKSPKPMKDPTSPTVQRSRSFRSYFHRRGRRKHPETLRDDLHKQQGSLPGSNIHGSDLPVHELSTVLQQGSRAVERRQHTSNRSFSSPLQESESSRIHVNNNQPTPIRRHANRSQETAVAAPFTFPLQQTPFTNVQHDLCSTPPSLTSSSSTLTSDHASPSNTFVPASKLPYLNDGSLQSDRTTIHSAMLTETLTPAPPVILSGSRRQLLSPPRSTKEDAIPVWQRSGRLSPWSAIPSFAKDAPVRQSVGAERGLVIENPESQYESDALRSQRASMDFIASGDGWGHDTCQATSLS</sequence>
<feature type="compositionally biased region" description="Low complexity" evidence="1">
    <location>
        <begin position="274"/>
        <end position="288"/>
    </location>
</feature>
<evidence type="ECO:0000256" key="1">
    <source>
        <dbReference type="SAM" id="MobiDB-lite"/>
    </source>
</evidence>
<feature type="region of interest" description="Disordered" evidence="1">
    <location>
        <begin position="129"/>
        <end position="242"/>
    </location>
</feature>
<feature type="compositionally biased region" description="Polar residues" evidence="1">
    <location>
        <begin position="289"/>
        <end position="298"/>
    </location>
</feature>
<feature type="region of interest" description="Disordered" evidence="1">
    <location>
        <begin position="268"/>
        <end position="308"/>
    </location>
</feature>
<evidence type="ECO:0000313" key="2">
    <source>
        <dbReference type="EMBL" id="WFD41731.1"/>
    </source>
</evidence>
<feature type="compositionally biased region" description="Basic and acidic residues" evidence="1">
    <location>
        <begin position="35"/>
        <end position="47"/>
    </location>
</feature>
<evidence type="ECO:0000313" key="3">
    <source>
        <dbReference type="Proteomes" id="UP001214628"/>
    </source>
</evidence>
<feature type="compositionally biased region" description="Basic and acidic residues" evidence="1">
    <location>
        <begin position="167"/>
        <end position="176"/>
    </location>
</feature>
<name>A0AAF0JII7_9BASI</name>
<reference evidence="2" key="1">
    <citation type="submission" date="2023-02" db="EMBL/GenBank/DDBJ databases">
        <title>Mating type loci evolution in Malassezia.</title>
        <authorList>
            <person name="Coelho M.A."/>
        </authorList>
    </citation>
    <scope>NUCLEOTIDE SEQUENCE</scope>
    <source>
        <strain evidence="2">CBS 14136</strain>
    </source>
</reference>
<proteinExistence type="predicted"/>
<feature type="compositionally biased region" description="Basic and acidic residues" evidence="1">
    <location>
        <begin position="9"/>
        <end position="19"/>
    </location>
</feature>
<organism evidence="2 3">
    <name type="scientific">Malassezia psittaci</name>
    <dbReference type="NCBI Taxonomy" id="1821823"/>
    <lineage>
        <taxon>Eukaryota</taxon>
        <taxon>Fungi</taxon>
        <taxon>Dikarya</taxon>
        <taxon>Basidiomycota</taxon>
        <taxon>Ustilaginomycotina</taxon>
        <taxon>Malasseziomycetes</taxon>
        <taxon>Malasseziales</taxon>
        <taxon>Malasseziaceae</taxon>
        <taxon>Malassezia</taxon>
    </lineage>
</organism>
<feature type="compositionally biased region" description="Basic residues" evidence="1">
    <location>
        <begin position="157"/>
        <end position="166"/>
    </location>
</feature>
<dbReference type="AlphaFoldDB" id="A0AAF0JII7"/>
<keyword evidence="3" id="KW-1185">Reference proteome</keyword>
<dbReference type="EMBL" id="CP118375">
    <property type="protein sequence ID" value="WFD41731.1"/>
    <property type="molecule type" value="Genomic_DNA"/>
</dbReference>